<dbReference type="Proteomes" id="UP000001258">
    <property type="component" value="Chromosome"/>
</dbReference>
<sequence length="423" mass="48248">MILPMRQIRIRPLDPLMVRDGRPFKDSPGARAYSMMDVVPGVIAGTVRTMLAEQAAKSSRVVDYHTFSKVPVYGPLYVWKGKPFFPLPSDIGFYEDENGALQMNYRQPQPLVNGQGYLGIGDKGDHESLWPAKVIPQMGKVSSIVPAYLSLDWMSRWLRGDLSPKSWTSPLAEWQQLVRDNKLDSTDKDVHFLPPFALDERDHIAVEAGTRMAKDQALFTTQSIVFPPDLDMHARVEIPQEAAWPMQLSTLHSLGGKRRLAHFSESQDDQFWQCPEALEQSLDESQYVRLVLATPAYFAKGWKPRWLDDELCTNEIFAKEISREVKLQLVWACISRWQPVSGWSYSLKQPKAVRRMVPAGSVYFFKVTEGNPRELARRGWLNTVSDANRRKGAFDKEDGFGLALWGTWRPDENDIDSEKECEV</sequence>
<dbReference type="AlphaFoldDB" id="Q9KFY7"/>
<dbReference type="HOGENOM" id="CLU_044328_0_0_9"/>
<dbReference type="CDD" id="cd09656">
    <property type="entry name" value="Cmr3_III-B"/>
    <property type="match status" value="1"/>
</dbReference>
<dbReference type="Pfam" id="PF09700">
    <property type="entry name" value="Cas_Cmr3"/>
    <property type="match status" value="1"/>
</dbReference>
<dbReference type="Gene3D" id="2.60.40.4350">
    <property type="match status" value="1"/>
</dbReference>
<organism evidence="1 2">
    <name type="scientific">Halalkalibacterium halodurans (strain ATCC BAA-125 / DSM 18197 / FERM 7344 / JCM 9153 / C-125)</name>
    <name type="common">Bacillus halodurans</name>
    <dbReference type="NCBI Taxonomy" id="272558"/>
    <lineage>
        <taxon>Bacteria</taxon>
        <taxon>Bacillati</taxon>
        <taxon>Bacillota</taxon>
        <taxon>Bacilli</taxon>
        <taxon>Bacillales</taxon>
        <taxon>Bacillaceae</taxon>
        <taxon>Halalkalibacterium (ex Joshi et al. 2022)</taxon>
    </lineage>
</organism>
<protein>
    <submittedName>
        <fullName evidence="1">BH0329 protein</fullName>
    </submittedName>
</protein>
<gene>
    <name evidence="1" type="ordered locus">BH0329</name>
</gene>
<proteinExistence type="predicted"/>
<dbReference type="PIR" id="A83691">
    <property type="entry name" value="A83691"/>
</dbReference>
<dbReference type="eggNOG" id="COG1769">
    <property type="taxonomic scope" value="Bacteria"/>
</dbReference>
<evidence type="ECO:0000313" key="2">
    <source>
        <dbReference type="Proteomes" id="UP000001258"/>
    </source>
</evidence>
<dbReference type="STRING" id="272558.gene:10726182"/>
<dbReference type="InterPro" id="IPR019117">
    <property type="entry name" value="CRISPR-assoc_protein_Cmr3"/>
</dbReference>
<accession>Q9KFY7</accession>
<keyword evidence="2" id="KW-1185">Reference proteome</keyword>
<reference evidence="1 2" key="1">
    <citation type="journal article" date="2000" name="Nucleic Acids Res.">
        <title>Complete genome sequence of the alkaliphilic bacterium Bacillus halodurans and genomic sequence comparison with Bacillus subtilis.</title>
        <authorList>
            <person name="Takami H."/>
            <person name="Nakasone K."/>
            <person name="Takaki Y."/>
            <person name="Maeno G."/>
            <person name="Sasaki R."/>
            <person name="Masui N."/>
            <person name="Fuji F."/>
            <person name="Hirama C."/>
            <person name="Nakamura Y."/>
            <person name="Ogasawara N."/>
            <person name="Kuhara S."/>
            <person name="Horikoshi K."/>
        </authorList>
    </citation>
    <scope>NUCLEOTIDE SEQUENCE [LARGE SCALE GENOMIC DNA]</scope>
    <source>
        <strain evidence="2">ATCC BAA-125 / DSM 18197 / FERM 7344 / JCM 9153 / C-125</strain>
    </source>
</reference>
<dbReference type="EMBL" id="BA000004">
    <property type="protein sequence ID" value="BAB04048.1"/>
    <property type="molecule type" value="Genomic_DNA"/>
</dbReference>
<dbReference type="NCBIfam" id="TIGR01888">
    <property type="entry name" value="cas_cmr3"/>
    <property type="match status" value="1"/>
</dbReference>
<dbReference type="KEGG" id="bha:BH0329"/>
<dbReference type="InterPro" id="IPR010165">
    <property type="entry name" value="CRISPR-Cmr3_IIIB"/>
</dbReference>
<name>Q9KFY7_HALH5</name>
<dbReference type="Gene3D" id="3.30.70.2940">
    <property type="match status" value="1"/>
</dbReference>
<evidence type="ECO:0000313" key="1">
    <source>
        <dbReference type="EMBL" id="BAB04048.1"/>
    </source>
</evidence>